<protein>
    <submittedName>
        <fullName evidence="2">Uncharacterized protein</fullName>
    </submittedName>
</protein>
<feature type="region of interest" description="Disordered" evidence="1">
    <location>
        <begin position="1"/>
        <end position="109"/>
    </location>
</feature>
<dbReference type="Proteomes" id="UP000616885">
    <property type="component" value="Unassembled WGS sequence"/>
</dbReference>
<comment type="caution">
    <text evidence="2">The sequence shown here is derived from an EMBL/GenBank/DDBJ whole genome shotgun (WGS) entry which is preliminary data.</text>
</comment>
<proteinExistence type="predicted"/>
<gene>
    <name evidence="2" type="ORF">IM811_001514</name>
</gene>
<organism evidence="2 3">
    <name type="scientific">Bionectria ochroleuca</name>
    <name type="common">Gliocladium roseum</name>
    <dbReference type="NCBI Taxonomy" id="29856"/>
    <lineage>
        <taxon>Eukaryota</taxon>
        <taxon>Fungi</taxon>
        <taxon>Dikarya</taxon>
        <taxon>Ascomycota</taxon>
        <taxon>Pezizomycotina</taxon>
        <taxon>Sordariomycetes</taxon>
        <taxon>Hypocreomycetidae</taxon>
        <taxon>Hypocreales</taxon>
        <taxon>Bionectriaceae</taxon>
        <taxon>Clonostachys</taxon>
    </lineage>
</organism>
<evidence type="ECO:0000313" key="3">
    <source>
        <dbReference type="Proteomes" id="UP000616885"/>
    </source>
</evidence>
<feature type="compositionally biased region" description="Polar residues" evidence="1">
    <location>
        <begin position="145"/>
        <end position="168"/>
    </location>
</feature>
<dbReference type="EMBL" id="JADCTT010000001">
    <property type="protein sequence ID" value="KAF9759820.1"/>
    <property type="molecule type" value="Genomic_DNA"/>
</dbReference>
<sequence>MSWKHEQSQEDMLREELGDDPISVQASPPRNNGSKTEQVSPRSISAAHLPAEGTDALIQASPPGDNGSETEPVSPRSVLGSCLPGEWTDAFVQASPPGDNRYGTEQEPPRSLFADYQPAVWTDGNGYGTEQARPWSLFGDYRPAESNNQASSIQDTSQQEEPPTSTVSGVLESHGYGTGVPLRAQ</sequence>
<accession>A0A8H7NPA7</accession>
<evidence type="ECO:0000313" key="2">
    <source>
        <dbReference type="EMBL" id="KAF9759820.1"/>
    </source>
</evidence>
<feature type="region of interest" description="Disordered" evidence="1">
    <location>
        <begin position="123"/>
        <end position="185"/>
    </location>
</feature>
<name>A0A8H7NPA7_BIOOC</name>
<feature type="compositionally biased region" description="Polar residues" evidence="1">
    <location>
        <begin position="24"/>
        <end position="43"/>
    </location>
</feature>
<dbReference type="AlphaFoldDB" id="A0A8H7NPA7"/>
<reference evidence="2" key="1">
    <citation type="submission" date="2020-10" db="EMBL/GenBank/DDBJ databases">
        <title>High-Quality Genome Resource of Clonostachys rosea strain S41 by Oxford Nanopore Long-Read Sequencing.</title>
        <authorList>
            <person name="Wang H."/>
        </authorList>
    </citation>
    <scope>NUCLEOTIDE SEQUENCE</scope>
    <source>
        <strain evidence="2">S41</strain>
    </source>
</reference>
<evidence type="ECO:0000256" key="1">
    <source>
        <dbReference type="SAM" id="MobiDB-lite"/>
    </source>
</evidence>
<feature type="compositionally biased region" description="Basic and acidic residues" evidence="1">
    <location>
        <begin position="1"/>
        <end position="16"/>
    </location>
</feature>